<feature type="active site" evidence="11">
    <location>
        <position position="274"/>
    </location>
</feature>
<dbReference type="PANTHER" id="PTHR10536">
    <property type="entry name" value="DNA PRIMASE SMALL SUBUNIT"/>
    <property type="match status" value="1"/>
</dbReference>
<comment type="function">
    <text evidence="13">RNA polymerase that catalyzes the synthesis of short RNA molecules used as primers for DNA polymerase during DNA replication.</text>
</comment>
<dbReference type="AlphaFoldDB" id="A0A328Q6I0"/>
<dbReference type="GeneID" id="41324657"/>
<dbReference type="SUPFAM" id="SSF56747">
    <property type="entry name" value="Prim-pol domain"/>
    <property type="match status" value="1"/>
</dbReference>
<dbReference type="NCBIfam" id="TIGR00335">
    <property type="entry name" value="primase_sml"/>
    <property type="match status" value="1"/>
</dbReference>
<gene>
    <name evidence="11" type="primary">priS</name>
    <name evidence="14" type="ORF">CA615_00425</name>
</gene>
<comment type="similarity">
    <text evidence="1 11 12">Belongs to the eukaryotic-type primase small subunit family.</text>
</comment>
<dbReference type="HAMAP" id="MF_00700">
    <property type="entry name" value="DNA_primase_sml_arc"/>
    <property type="match status" value="1"/>
</dbReference>
<sequence length="324" mass="37840">MSVELKPASKYERKIFYKEEWNVKDVPDFIRNSLTSREFGFDHYGNGPNDRYKVFVDDLRLKRFIKVKQPFAAYCSVAFYDKPNQRKGWQKSELVFDVDAKDIPIRTCDCAEGEVCEKCLNQAKEIVLMIRDVLSGDFGLTNINLIYSGRGYHVRVLDEDVMDASSELRGDIIQYVTGSKLPDLSNEYGFNDLQPFIIPFGYPKNFTRWSKYTILHLRRSSKLDDVNNQLLRDVLKHRNLLQEDLWGMFRSNIGPIRYKKVMNAISRINMQITDTKVSIDLKRILRLPSTLHSKVSMKSTLIKNIETFDPFDDAVPKFVYERND</sequence>
<evidence type="ECO:0000256" key="3">
    <source>
        <dbReference type="ARBA" id="ARBA00022515"/>
    </source>
</evidence>
<keyword evidence="5 11" id="KW-0548">Nucleotidyltransferase</keyword>
<evidence type="ECO:0000256" key="4">
    <source>
        <dbReference type="ARBA" id="ARBA00022679"/>
    </source>
</evidence>
<dbReference type="EC" id="2.7.7.-" evidence="11"/>
<dbReference type="GO" id="GO:0000428">
    <property type="term" value="C:DNA-directed RNA polymerase complex"/>
    <property type="evidence" value="ECO:0007669"/>
    <property type="project" value="UniProtKB-KW"/>
</dbReference>
<dbReference type="GO" id="GO:0003899">
    <property type="term" value="F:DNA-directed RNA polymerase activity"/>
    <property type="evidence" value="ECO:0007669"/>
    <property type="project" value="UniProtKB-UniRule"/>
</dbReference>
<dbReference type="OMA" id="KHAVPKF"/>
<feature type="active site" evidence="11">
    <location>
        <position position="99"/>
    </location>
</feature>
<keyword evidence="3 11" id="KW-0639">Primosome</keyword>
<dbReference type="SMR" id="A0A328Q6I0"/>
<protein>
    <recommendedName>
        <fullName evidence="11">DNA primase small subunit PriS</fullName>
        <ecNumber evidence="11">2.7.7.-</ecNumber>
    </recommendedName>
</protein>
<evidence type="ECO:0000256" key="10">
    <source>
        <dbReference type="ARBA" id="ARBA00023211"/>
    </source>
</evidence>
<name>A0A328Q6I0_9EURY</name>
<evidence type="ECO:0000256" key="13">
    <source>
        <dbReference type="RuleBase" id="RU004224"/>
    </source>
</evidence>
<dbReference type="GO" id="GO:0006269">
    <property type="term" value="P:DNA replication, synthesis of primer"/>
    <property type="evidence" value="ECO:0007669"/>
    <property type="project" value="UniProtKB-UniRule"/>
</dbReference>
<dbReference type="GO" id="GO:1990077">
    <property type="term" value="C:primosome complex"/>
    <property type="evidence" value="ECO:0007669"/>
    <property type="project" value="UniProtKB-KW"/>
</dbReference>
<evidence type="ECO:0000256" key="11">
    <source>
        <dbReference type="HAMAP-Rule" id="MF_00700"/>
    </source>
</evidence>
<comment type="function">
    <text evidence="11">Catalytic subunit of DNA primase, an RNA polymerase that catalyzes the synthesis of short RNA molecules used as primers for DNA polymerase during DNA replication. The small subunit contains the primase catalytic core and has DNA synthesis activity on its own. Binding to the large subunit stabilizes and modulates the activity, increasing the rate of DNA synthesis while decreasing the length of the DNA fragments, and conferring RNA synthesis capability. The DNA polymerase activity may enable DNA primase to also catalyze primer extension after primer synthesis. May also play a role in DNA repair.</text>
</comment>
<dbReference type="RefSeq" id="WP_011405703.1">
    <property type="nucleotide sequence ID" value="NZ_CAUHHK010000006.1"/>
</dbReference>
<dbReference type="InterPro" id="IPR002755">
    <property type="entry name" value="DNA_primase_S"/>
</dbReference>
<keyword evidence="9 11" id="KW-0804">Transcription</keyword>
<evidence type="ECO:0000256" key="12">
    <source>
        <dbReference type="RuleBase" id="RU003514"/>
    </source>
</evidence>
<keyword evidence="10 11" id="KW-0464">Manganese</keyword>
<dbReference type="Gene3D" id="3.90.920.10">
    <property type="entry name" value="DNA primase, PRIM domain"/>
    <property type="match status" value="1"/>
</dbReference>
<evidence type="ECO:0000256" key="6">
    <source>
        <dbReference type="ARBA" id="ARBA00022705"/>
    </source>
</evidence>
<keyword evidence="4 11" id="KW-0808">Transferase</keyword>
<keyword evidence="6 11" id="KW-0235">DNA replication</keyword>
<organism evidence="14 15">
    <name type="scientific">Methanosphaera stadtmanae</name>
    <dbReference type="NCBI Taxonomy" id="2317"/>
    <lineage>
        <taxon>Archaea</taxon>
        <taxon>Methanobacteriati</taxon>
        <taxon>Methanobacteriota</taxon>
        <taxon>Methanomada group</taxon>
        <taxon>Methanobacteria</taxon>
        <taxon>Methanobacteriales</taxon>
        <taxon>Methanobacteriaceae</taxon>
        <taxon>Methanosphaera</taxon>
    </lineage>
</organism>
<keyword evidence="8 11" id="KW-0460">Magnesium</keyword>
<comment type="caution">
    <text evidence="14">The sequence shown here is derived from an EMBL/GenBank/DDBJ whole genome shotgun (WGS) entry which is preliminary data.</text>
</comment>
<evidence type="ECO:0000256" key="9">
    <source>
        <dbReference type="ARBA" id="ARBA00023163"/>
    </source>
</evidence>
<dbReference type="GeneID" id="3855614"/>
<keyword evidence="2 11" id="KW-0240">DNA-directed RNA polymerase</keyword>
<evidence type="ECO:0000313" key="14">
    <source>
        <dbReference type="EMBL" id="RAP03785.1"/>
    </source>
</evidence>
<evidence type="ECO:0000256" key="5">
    <source>
        <dbReference type="ARBA" id="ARBA00022695"/>
    </source>
</evidence>
<comment type="subunit">
    <text evidence="11">Heterodimer of a small subunit (PriS) and a large subunit (PriL).</text>
</comment>
<dbReference type="CDD" id="cd04860">
    <property type="entry name" value="AE_Prim_S"/>
    <property type="match status" value="1"/>
</dbReference>
<evidence type="ECO:0000256" key="8">
    <source>
        <dbReference type="ARBA" id="ARBA00022842"/>
    </source>
</evidence>
<feature type="active site" evidence="11">
    <location>
        <position position="97"/>
    </location>
</feature>
<dbReference type="Pfam" id="PF01896">
    <property type="entry name" value="DNA_primase_S"/>
    <property type="match status" value="1"/>
</dbReference>
<accession>A0A328Q6I0</accession>
<evidence type="ECO:0000256" key="2">
    <source>
        <dbReference type="ARBA" id="ARBA00022478"/>
    </source>
</evidence>
<dbReference type="InterPro" id="IPR014052">
    <property type="entry name" value="DNA_primase_ssu_euk/arc"/>
</dbReference>
<proteinExistence type="inferred from homology"/>
<comment type="cofactor">
    <cofactor evidence="11">
        <name>Mg(2+)</name>
        <dbReference type="ChEBI" id="CHEBI:18420"/>
    </cofactor>
    <cofactor evidence="11">
        <name>Mn(2+)</name>
        <dbReference type="ChEBI" id="CHEBI:29035"/>
    </cofactor>
</comment>
<evidence type="ECO:0000313" key="15">
    <source>
        <dbReference type="Proteomes" id="UP000248557"/>
    </source>
</evidence>
<dbReference type="InterPro" id="IPR023639">
    <property type="entry name" value="DNA_primase_ssu_PriS"/>
</dbReference>
<dbReference type="EMBL" id="NGJK01000005">
    <property type="protein sequence ID" value="RAP03785.1"/>
    <property type="molecule type" value="Genomic_DNA"/>
</dbReference>
<dbReference type="Gene3D" id="1.10.8.160">
    <property type="entry name" value="DNA primase S, domain 2"/>
    <property type="match status" value="1"/>
</dbReference>
<evidence type="ECO:0000256" key="1">
    <source>
        <dbReference type="ARBA" id="ARBA00009762"/>
    </source>
</evidence>
<dbReference type="Proteomes" id="UP000248557">
    <property type="component" value="Unassembled WGS sequence"/>
</dbReference>
<keyword evidence="7 11" id="KW-0479">Metal-binding</keyword>
<reference evidence="14 15" key="1">
    <citation type="submission" date="2017-05" db="EMBL/GenBank/DDBJ databases">
        <title>Host range expansion of the Methanosphaera genus to humans and monogastric animals involves recent and extensive reduction in genome content.</title>
        <authorList>
            <person name="Hoedt E.C."/>
            <person name="Volmer J.G."/>
            <person name="Parks D.H."/>
            <person name="Rosewarne C.P."/>
            <person name="Denman S.E."/>
            <person name="Mcsweeney C.S."/>
            <person name="O Cuiv P."/>
            <person name="Hugenholtz P."/>
            <person name="Tyson G.W."/>
            <person name="Morrison M."/>
        </authorList>
    </citation>
    <scope>NUCLEOTIDE SEQUENCE [LARGE SCALE GENOMIC DNA]</scope>
    <source>
        <strain evidence="14 15">PA5</strain>
    </source>
</reference>
<dbReference type="GO" id="GO:0046872">
    <property type="term" value="F:metal ion binding"/>
    <property type="evidence" value="ECO:0007669"/>
    <property type="project" value="UniProtKB-KW"/>
</dbReference>
<evidence type="ECO:0000256" key="7">
    <source>
        <dbReference type="ARBA" id="ARBA00022723"/>
    </source>
</evidence>